<protein>
    <submittedName>
        <fullName evidence="1">Uncharacterized protein</fullName>
    </submittedName>
</protein>
<evidence type="ECO:0000313" key="1">
    <source>
        <dbReference type="EMBL" id="KAK3020698.1"/>
    </source>
</evidence>
<comment type="caution">
    <text evidence="1">The sequence shown here is derived from an EMBL/GenBank/DDBJ whole genome shotgun (WGS) entry which is preliminary data.</text>
</comment>
<gene>
    <name evidence="1" type="ORF">RJ639_046561</name>
</gene>
<evidence type="ECO:0000313" key="2">
    <source>
        <dbReference type="Proteomes" id="UP001188597"/>
    </source>
</evidence>
<accession>A0AA89AZH5</accession>
<keyword evidence="2" id="KW-1185">Reference proteome</keyword>
<proteinExistence type="predicted"/>
<organism evidence="1 2">
    <name type="scientific">Escallonia herrerae</name>
    <dbReference type="NCBI Taxonomy" id="1293975"/>
    <lineage>
        <taxon>Eukaryota</taxon>
        <taxon>Viridiplantae</taxon>
        <taxon>Streptophyta</taxon>
        <taxon>Embryophyta</taxon>
        <taxon>Tracheophyta</taxon>
        <taxon>Spermatophyta</taxon>
        <taxon>Magnoliopsida</taxon>
        <taxon>eudicotyledons</taxon>
        <taxon>Gunneridae</taxon>
        <taxon>Pentapetalae</taxon>
        <taxon>asterids</taxon>
        <taxon>campanulids</taxon>
        <taxon>Escalloniales</taxon>
        <taxon>Escalloniaceae</taxon>
        <taxon>Escallonia</taxon>
    </lineage>
</organism>
<dbReference type="EMBL" id="JAVXUP010000801">
    <property type="protein sequence ID" value="KAK3020698.1"/>
    <property type="molecule type" value="Genomic_DNA"/>
</dbReference>
<dbReference type="Proteomes" id="UP001188597">
    <property type="component" value="Unassembled WGS sequence"/>
</dbReference>
<dbReference type="AlphaFoldDB" id="A0AA89AZH5"/>
<sequence>MSEKIRAHLRLVEELSEDGERELRSFNVAIVICGHSILNRAIADSMIFSVLEVRHRQQQLSGAMSEMLKSLRVIERAQAEVSQPHHRNMKDPKYHNHSFILDNDIMNIMISQTHILINLCN</sequence>
<reference evidence="1" key="1">
    <citation type="submission" date="2022-12" db="EMBL/GenBank/DDBJ databases">
        <title>Draft genome assemblies for two species of Escallonia (Escalloniales).</title>
        <authorList>
            <person name="Chanderbali A."/>
            <person name="Dervinis C."/>
            <person name="Anghel I."/>
            <person name="Soltis D."/>
            <person name="Soltis P."/>
            <person name="Zapata F."/>
        </authorList>
    </citation>
    <scope>NUCLEOTIDE SEQUENCE</scope>
    <source>
        <strain evidence="1">UCBG64.0493</strain>
        <tissue evidence="1">Leaf</tissue>
    </source>
</reference>
<name>A0AA89AZH5_9ASTE</name>